<dbReference type="Pfam" id="PF14014">
    <property type="entry name" value="DUF4230"/>
    <property type="match status" value="1"/>
</dbReference>
<evidence type="ECO:0008006" key="3">
    <source>
        <dbReference type="Google" id="ProtNLM"/>
    </source>
</evidence>
<name>A0A1H5RSR9_9FIRM</name>
<dbReference type="InterPro" id="IPR025324">
    <property type="entry name" value="DUF4230"/>
</dbReference>
<dbReference type="AlphaFoldDB" id="A0A1H5RSR9"/>
<dbReference type="PROSITE" id="PS51257">
    <property type="entry name" value="PROKAR_LIPOPROTEIN"/>
    <property type="match status" value="1"/>
</dbReference>
<dbReference type="RefSeq" id="WP_103952083.1">
    <property type="nucleotide sequence ID" value="NZ_FNUL01000001.1"/>
</dbReference>
<dbReference type="Proteomes" id="UP000236726">
    <property type="component" value="Unassembled WGS sequence"/>
</dbReference>
<reference evidence="1 2" key="1">
    <citation type="submission" date="2016-10" db="EMBL/GenBank/DDBJ databases">
        <authorList>
            <person name="de Groot N.N."/>
        </authorList>
    </citation>
    <scope>NUCLEOTIDE SEQUENCE [LARGE SCALE GENOMIC DNA]</scope>
    <source>
        <strain evidence="1 2">D15d</strain>
    </source>
</reference>
<dbReference type="EMBL" id="FNUL01000001">
    <property type="protein sequence ID" value="SEF41396.1"/>
    <property type="molecule type" value="Genomic_DNA"/>
</dbReference>
<keyword evidence="2" id="KW-1185">Reference proteome</keyword>
<gene>
    <name evidence="1" type="ORF">SAMN05216537_101270</name>
</gene>
<accession>A0A1H5RSR9</accession>
<evidence type="ECO:0000313" key="1">
    <source>
        <dbReference type="EMBL" id="SEF41396.1"/>
    </source>
</evidence>
<evidence type="ECO:0000313" key="2">
    <source>
        <dbReference type="Proteomes" id="UP000236726"/>
    </source>
</evidence>
<protein>
    <recommendedName>
        <fullName evidence="3">DUF4230 domain-containing protein</fullName>
    </recommendedName>
</protein>
<sequence>MKKIGLILMTVVLVTMSACSKKQETKNIIEPQLEQITSVCKLATLECYYHNVAKSKKSAGSGIEHIGESSRRFWLEYSGKIKLGVDMSKGSMEINDDVVTVRMPKAEIISIDPDLENMSEVIASKDNSFINKNKIKSNDVSKSVEAAEEAILESVQEDDSLFIQASDNAKRLIENYINQIGELTGKQYEIKFETIEE</sequence>
<organism evidence="1 2">
    <name type="scientific">Lachnospira multipara</name>
    <dbReference type="NCBI Taxonomy" id="28051"/>
    <lineage>
        <taxon>Bacteria</taxon>
        <taxon>Bacillati</taxon>
        <taxon>Bacillota</taxon>
        <taxon>Clostridia</taxon>
        <taxon>Lachnospirales</taxon>
        <taxon>Lachnospiraceae</taxon>
        <taxon>Lachnospira</taxon>
    </lineage>
</organism>
<proteinExistence type="predicted"/>